<protein>
    <submittedName>
        <fullName evidence="2">Alpha/beta hydrolase</fullName>
    </submittedName>
</protein>
<organism evidence="2 3">
    <name type="scientific">Streptomyces abyssalis</name>
    <dbReference type="NCBI Taxonomy" id="933944"/>
    <lineage>
        <taxon>Bacteria</taxon>
        <taxon>Bacillati</taxon>
        <taxon>Actinomycetota</taxon>
        <taxon>Actinomycetes</taxon>
        <taxon>Kitasatosporales</taxon>
        <taxon>Streptomycetaceae</taxon>
        <taxon>Streptomyces</taxon>
    </lineage>
</organism>
<proteinExistence type="predicted"/>
<accession>A0A1E7JG03</accession>
<reference evidence="2 3" key="1">
    <citation type="journal article" date="2016" name="Front. Microbiol.">
        <title>Comparative Genomics Analysis of Streptomyces Species Reveals Their Adaptation to the Marine Environment and Their Diversity at the Genomic Level.</title>
        <authorList>
            <person name="Tian X."/>
            <person name="Zhang Z."/>
            <person name="Yang T."/>
            <person name="Chen M."/>
            <person name="Li J."/>
            <person name="Chen F."/>
            <person name="Yang J."/>
            <person name="Li W."/>
            <person name="Zhang B."/>
            <person name="Zhang Z."/>
            <person name="Wu J."/>
            <person name="Zhang C."/>
            <person name="Long L."/>
            <person name="Xiao J."/>
        </authorList>
    </citation>
    <scope>NUCLEOTIDE SEQUENCE [LARGE SCALE GENOMIC DNA]</scope>
    <source>
        <strain evidence="2 3">SCSIO 10390</strain>
    </source>
</reference>
<dbReference type="Proteomes" id="UP000176087">
    <property type="component" value="Unassembled WGS sequence"/>
</dbReference>
<dbReference type="PATRIC" id="fig|933944.5.peg.4790"/>
<dbReference type="Gene3D" id="3.40.50.1820">
    <property type="entry name" value="alpha/beta hydrolase"/>
    <property type="match status" value="1"/>
</dbReference>
<name>A0A1E7JG03_9ACTN</name>
<dbReference type="PANTHER" id="PTHR43798">
    <property type="entry name" value="MONOACYLGLYCEROL LIPASE"/>
    <property type="match status" value="1"/>
</dbReference>
<dbReference type="InterPro" id="IPR029058">
    <property type="entry name" value="AB_hydrolase_fold"/>
</dbReference>
<keyword evidence="2" id="KW-0378">Hydrolase</keyword>
<gene>
    <name evidence="2" type="ORF">AN215_22930</name>
</gene>
<comment type="caution">
    <text evidence="2">The sequence shown here is derived from an EMBL/GenBank/DDBJ whole genome shotgun (WGS) entry which is preliminary data.</text>
</comment>
<evidence type="ECO:0000313" key="3">
    <source>
        <dbReference type="Proteomes" id="UP000176087"/>
    </source>
</evidence>
<dbReference type="Pfam" id="PF00561">
    <property type="entry name" value="Abhydrolase_1"/>
    <property type="match status" value="1"/>
</dbReference>
<evidence type="ECO:0000313" key="2">
    <source>
        <dbReference type="EMBL" id="OEU85406.1"/>
    </source>
</evidence>
<dbReference type="SUPFAM" id="SSF53474">
    <property type="entry name" value="alpha/beta-Hydrolases"/>
    <property type="match status" value="1"/>
</dbReference>
<sequence>MATLQVNGATVAYTDTGAPTGRPDAPTVVFGHGLLFSGWMFHPQIEVLRRRYRCVTLDWRGQGDSPATSSGYDMDTLAEDAAALIEELGLAPVHFVGLSMGGFVGQRLAARRGELLRSLSLLDTSADEEDPAEAKRHRLLASVYRVVGITPVRRQVLPLMFGAPFLSSPASEPLVREWTRRLRRCDRAGIRKAVLGVANRVPVRDELRNIALPTLVVVGEADVATPPARAERIAAGIDGARLEVVPDAGHTSTLEQPAIVSSLLEDFLTSVDER</sequence>
<dbReference type="RefSeq" id="WP_070011204.1">
    <property type="nucleotide sequence ID" value="NZ_LJGS01000039.1"/>
</dbReference>
<dbReference type="PRINTS" id="PR00412">
    <property type="entry name" value="EPOXHYDRLASE"/>
</dbReference>
<dbReference type="InterPro" id="IPR050266">
    <property type="entry name" value="AB_hydrolase_sf"/>
</dbReference>
<evidence type="ECO:0000259" key="1">
    <source>
        <dbReference type="Pfam" id="PF00561"/>
    </source>
</evidence>
<dbReference type="STRING" id="933944.AN215_22930"/>
<dbReference type="InterPro" id="IPR000073">
    <property type="entry name" value="AB_hydrolase_1"/>
</dbReference>
<keyword evidence="3" id="KW-1185">Reference proteome</keyword>
<feature type="domain" description="AB hydrolase-1" evidence="1">
    <location>
        <begin position="26"/>
        <end position="255"/>
    </location>
</feature>
<dbReference type="OrthoDB" id="495620at2"/>
<dbReference type="InterPro" id="IPR000639">
    <property type="entry name" value="Epox_hydrolase-like"/>
</dbReference>
<dbReference type="AlphaFoldDB" id="A0A1E7JG03"/>
<dbReference type="EMBL" id="LJGT01000041">
    <property type="protein sequence ID" value="OEU85406.1"/>
    <property type="molecule type" value="Genomic_DNA"/>
</dbReference>
<dbReference type="GO" id="GO:0016787">
    <property type="term" value="F:hydrolase activity"/>
    <property type="evidence" value="ECO:0007669"/>
    <property type="project" value="UniProtKB-KW"/>
</dbReference>